<dbReference type="AlphaFoldDB" id="A0AAY5JYK2"/>
<dbReference type="InterPro" id="IPR036397">
    <property type="entry name" value="RNaseH_sf"/>
</dbReference>
<proteinExistence type="predicted"/>
<dbReference type="Proteomes" id="UP000265140">
    <property type="component" value="Chromosome 11"/>
</dbReference>
<reference evidence="1" key="2">
    <citation type="submission" date="2025-08" db="UniProtKB">
        <authorList>
            <consortium name="Ensembl"/>
        </authorList>
    </citation>
    <scope>IDENTIFICATION</scope>
</reference>
<dbReference type="GO" id="GO:0003676">
    <property type="term" value="F:nucleic acid binding"/>
    <property type="evidence" value="ECO:0007669"/>
    <property type="project" value="InterPro"/>
</dbReference>
<evidence type="ECO:0000313" key="1">
    <source>
        <dbReference type="Ensembl" id="ENSELUP00000081593.1"/>
    </source>
</evidence>
<dbReference type="Gene3D" id="3.30.420.10">
    <property type="entry name" value="Ribonuclease H-like superfamily/Ribonuclease H"/>
    <property type="match status" value="1"/>
</dbReference>
<keyword evidence="2" id="KW-1185">Reference proteome</keyword>
<name>A0AAY5JYK2_ESOLU</name>
<organism evidence="1 2">
    <name type="scientific">Esox lucius</name>
    <name type="common">Northern pike</name>
    <dbReference type="NCBI Taxonomy" id="8010"/>
    <lineage>
        <taxon>Eukaryota</taxon>
        <taxon>Metazoa</taxon>
        <taxon>Chordata</taxon>
        <taxon>Craniata</taxon>
        <taxon>Vertebrata</taxon>
        <taxon>Euteleostomi</taxon>
        <taxon>Actinopterygii</taxon>
        <taxon>Neopterygii</taxon>
        <taxon>Teleostei</taxon>
        <taxon>Protacanthopterygii</taxon>
        <taxon>Esociformes</taxon>
        <taxon>Esocidae</taxon>
        <taxon>Esox</taxon>
    </lineage>
</organism>
<dbReference type="Ensembl" id="ENSELUT00000088604.1">
    <property type="protein sequence ID" value="ENSELUP00000081593.1"/>
    <property type="gene ID" value="ENSELUG00000035175.1"/>
</dbReference>
<sequence>MYGKYWQTICIVQMLRMRCSWTFQHNNDPKHKALLTLQWLQQKNVKVLEWLSQSPDLNTINLLWGDLKHAVHASRPKILHDLEVFCQDDWAAKPPARIWCLIENYYKRLHAVIDAKGGKTQY</sequence>
<protein>
    <recommendedName>
        <fullName evidence="3">Tc1-like transposase DDE domain-containing protein</fullName>
    </recommendedName>
</protein>
<reference evidence="1 2" key="1">
    <citation type="submission" date="2020-02" db="EMBL/GenBank/DDBJ databases">
        <title>Esox lucius (northern pike) genome, fEsoLuc1, primary haplotype.</title>
        <authorList>
            <person name="Myers G."/>
            <person name="Karagic N."/>
            <person name="Meyer A."/>
            <person name="Pippel M."/>
            <person name="Reichard M."/>
            <person name="Winkler S."/>
            <person name="Tracey A."/>
            <person name="Sims Y."/>
            <person name="Howe K."/>
            <person name="Rhie A."/>
            <person name="Formenti G."/>
            <person name="Durbin R."/>
            <person name="Fedrigo O."/>
            <person name="Jarvis E.D."/>
        </authorList>
    </citation>
    <scope>NUCLEOTIDE SEQUENCE [LARGE SCALE GENOMIC DNA]</scope>
</reference>
<dbReference type="GeneTree" id="ENSGT01120000271870"/>
<evidence type="ECO:0000313" key="2">
    <source>
        <dbReference type="Proteomes" id="UP000265140"/>
    </source>
</evidence>
<evidence type="ECO:0008006" key="3">
    <source>
        <dbReference type="Google" id="ProtNLM"/>
    </source>
</evidence>
<accession>A0AAY5JYK2</accession>
<reference evidence="1" key="3">
    <citation type="submission" date="2025-09" db="UniProtKB">
        <authorList>
            <consortium name="Ensembl"/>
        </authorList>
    </citation>
    <scope>IDENTIFICATION</scope>
</reference>